<accession>A0AAW1V7L9</accession>
<dbReference type="SUPFAM" id="SSF55277">
    <property type="entry name" value="GYF domain"/>
    <property type="match status" value="1"/>
</dbReference>
<dbReference type="Pfam" id="PF02213">
    <property type="entry name" value="GYF"/>
    <property type="match status" value="1"/>
</dbReference>
<dbReference type="InterPro" id="IPR035445">
    <property type="entry name" value="GYF-like_dom_sf"/>
</dbReference>
<dbReference type="InterPro" id="IPR039905">
    <property type="entry name" value="CD2BP2/Lin1"/>
</dbReference>
<sequence>MSKRKFDLDSELIFEASKKKPNTFEGKKHSLDSDEEDEVEDNGVLHPDDIEGEEEGVSRQEEGNRMTAFNMNEEMEEGHFDNQGNFIWTNDKTIRDNWLDNVEWHKIKNDPNSQYILTDSAAELAEDSNSSDTEQFDEIKNYEGMLELMKPGETVNKALNRLGGSNKKLSSVERLKKKKAGTLIENEDVTKLTALANQNLTSLGNMDVYQETYEAISKKIHSKRNPMDAEDDMFADDFDSTHNSKPSSSKALIDRRETKSEEVMWEFKWDKQSEEVHGPHSSSQMQQWVQDGYFKNGVFVRKHGEMSNFYQSNRIDFDLYI</sequence>
<name>A0AAW1V7L9_9CUCU</name>
<evidence type="ECO:0000313" key="3">
    <source>
        <dbReference type="EMBL" id="KAK9889408.1"/>
    </source>
</evidence>
<keyword evidence="4" id="KW-1185">Reference proteome</keyword>
<dbReference type="PANTHER" id="PTHR13138">
    <property type="entry name" value="PROTEIN LIN1"/>
    <property type="match status" value="1"/>
</dbReference>
<evidence type="ECO:0000256" key="1">
    <source>
        <dbReference type="SAM" id="MobiDB-lite"/>
    </source>
</evidence>
<feature type="region of interest" description="Disordered" evidence="1">
    <location>
        <begin position="17"/>
        <end position="61"/>
    </location>
</feature>
<dbReference type="Gene3D" id="3.30.1490.40">
    <property type="match status" value="1"/>
</dbReference>
<dbReference type="FunFam" id="3.30.1490.40:FF:000005">
    <property type="entry name" value="CD2 antigen cytoplasmic tail-binding protein 2"/>
    <property type="match status" value="1"/>
</dbReference>
<dbReference type="CDD" id="cd00072">
    <property type="entry name" value="GYF"/>
    <property type="match status" value="1"/>
</dbReference>
<dbReference type="Proteomes" id="UP001431783">
    <property type="component" value="Unassembled WGS sequence"/>
</dbReference>
<gene>
    <name evidence="3" type="ORF">WA026_004682</name>
</gene>
<evidence type="ECO:0000259" key="2">
    <source>
        <dbReference type="PROSITE" id="PS50829"/>
    </source>
</evidence>
<protein>
    <recommendedName>
        <fullName evidence="2">GYF domain-containing protein</fullName>
    </recommendedName>
</protein>
<dbReference type="InterPro" id="IPR003169">
    <property type="entry name" value="GYF"/>
</dbReference>
<comment type="caution">
    <text evidence="3">The sequence shown here is derived from an EMBL/GenBank/DDBJ whole genome shotgun (WGS) entry which is preliminary data.</text>
</comment>
<dbReference type="PROSITE" id="PS50829">
    <property type="entry name" value="GYF"/>
    <property type="match status" value="1"/>
</dbReference>
<dbReference type="GO" id="GO:0005682">
    <property type="term" value="C:U5 snRNP"/>
    <property type="evidence" value="ECO:0007669"/>
    <property type="project" value="InterPro"/>
</dbReference>
<evidence type="ECO:0000313" key="4">
    <source>
        <dbReference type="Proteomes" id="UP001431783"/>
    </source>
</evidence>
<dbReference type="PANTHER" id="PTHR13138:SF3">
    <property type="entry name" value="CD2 ANTIGEN CYTOPLASMIC TAIL-BINDING PROTEIN 2"/>
    <property type="match status" value="1"/>
</dbReference>
<dbReference type="EMBL" id="JARQZJ010000122">
    <property type="protein sequence ID" value="KAK9889408.1"/>
    <property type="molecule type" value="Genomic_DNA"/>
</dbReference>
<organism evidence="3 4">
    <name type="scientific">Henosepilachna vigintioctopunctata</name>
    <dbReference type="NCBI Taxonomy" id="420089"/>
    <lineage>
        <taxon>Eukaryota</taxon>
        <taxon>Metazoa</taxon>
        <taxon>Ecdysozoa</taxon>
        <taxon>Arthropoda</taxon>
        <taxon>Hexapoda</taxon>
        <taxon>Insecta</taxon>
        <taxon>Pterygota</taxon>
        <taxon>Neoptera</taxon>
        <taxon>Endopterygota</taxon>
        <taxon>Coleoptera</taxon>
        <taxon>Polyphaga</taxon>
        <taxon>Cucujiformia</taxon>
        <taxon>Coccinelloidea</taxon>
        <taxon>Coccinellidae</taxon>
        <taxon>Epilachninae</taxon>
        <taxon>Epilachnini</taxon>
        <taxon>Henosepilachna</taxon>
    </lineage>
</organism>
<dbReference type="AlphaFoldDB" id="A0AAW1V7L9"/>
<feature type="domain" description="GYF" evidence="2">
    <location>
        <begin position="262"/>
        <end position="318"/>
    </location>
</feature>
<reference evidence="3 4" key="1">
    <citation type="submission" date="2023-03" db="EMBL/GenBank/DDBJ databases">
        <title>Genome insight into feeding habits of ladybird beetles.</title>
        <authorList>
            <person name="Li H.-S."/>
            <person name="Huang Y.-H."/>
            <person name="Pang H."/>
        </authorList>
    </citation>
    <scope>NUCLEOTIDE SEQUENCE [LARGE SCALE GENOMIC DNA]</scope>
    <source>
        <strain evidence="3">SYSU_2023b</strain>
        <tissue evidence="3">Whole body</tissue>
    </source>
</reference>
<dbReference type="SMART" id="SM00444">
    <property type="entry name" value="GYF"/>
    <property type="match status" value="1"/>
</dbReference>
<proteinExistence type="predicted"/>